<reference evidence="1 2" key="1">
    <citation type="journal article" date="2021" name="J. Hered.">
        <title>A chromosome-level genome assembly of the parasitoid wasp, Cotesia glomerata (Hymenoptera: Braconidae).</title>
        <authorList>
            <person name="Pinto B.J."/>
            <person name="Weis J.J."/>
            <person name="Gamble T."/>
            <person name="Ode P.J."/>
            <person name="Paul R."/>
            <person name="Zaspel J.M."/>
        </authorList>
    </citation>
    <scope>NUCLEOTIDE SEQUENCE [LARGE SCALE GENOMIC DNA]</scope>
    <source>
        <strain evidence="1">CgM1</strain>
    </source>
</reference>
<dbReference type="Proteomes" id="UP000826195">
    <property type="component" value="Unassembled WGS sequence"/>
</dbReference>
<dbReference type="InterPro" id="IPR011993">
    <property type="entry name" value="PH-like_dom_sf"/>
</dbReference>
<sequence length="102" mass="11730">MFDPKIKFQEKCKLSLRPINISTKGKIIAPGIVAPGIISITSTELYFEVDEDDIEFKKIDSEDNKNREMWVREGNKRDYGAGYFEESLAMDHSIAESRLKRS</sequence>
<dbReference type="EMBL" id="JAHXZJ010000747">
    <property type="protein sequence ID" value="KAH0557600.1"/>
    <property type="molecule type" value="Genomic_DNA"/>
</dbReference>
<accession>A0AAV7IRC2</accession>
<comment type="caution">
    <text evidence="1">The sequence shown here is derived from an EMBL/GenBank/DDBJ whole genome shotgun (WGS) entry which is preliminary data.</text>
</comment>
<dbReference type="Gene3D" id="2.30.29.30">
    <property type="entry name" value="Pleckstrin-homology domain (PH domain)/Phosphotyrosine-binding domain (PTB)"/>
    <property type="match status" value="1"/>
</dbReference>
<gene>
    <name evidence="1" type="ORF">KQX54_008912</name>
</gene>
<protein>
    <submittedName>
        <fullName evidence="1">Uncharacterized protein</fullName>
    </submittedName>
</protein>
<organism evidence="1 2">
    <name type="scientific">Cotesia glomerata</name>
    <name type="common">Lepidopteran parasitic wasp</name>
    <name type="synonym">Apanteles glomeratus</name>
    <dbReference type="NCBI Taxonomy" id="32391"/>
    <lineage>
        <taxon>Eukaryota</taxon>
        <taxon>Metazoa</taxon>
        <taxon>Ecdysozoa</taxon>
        <taxon>Arthropoda</taxon>
        <taxon>Hexapoda</taxon>
        <taxon>Insecta</taxon>
        <taxon>Pterygota</taxon>
        <taxon>Neoptera</taxon>
        <taxon>Endopterygota</taxon>
        <taxon>Hymenoptera</taxon>
        <taxon>Apocrita</taxon>
        <taxon>Ichneumonoidea</taxon>
        <taxon>Braconidae</taxon>
        <taxon>Microgastrinae</taxon>
        <taxon>Cotesia</taxon>
    </lineage>
</organism>
<evidence type="ECO:0000313" key="1">
    <source>
        <dbReference type="EMBL" id="KAH0557600.1"/>
    </source>
</evidence>
<proteinExistence type="predicted"/>
<name>A0AAV7IRC2_COTGL</name>
<dbReference type="AlphaFoldDB" id="A0AAV7IRC2"/>
<evidence type="ECO:0000313" key="2">
    <source>
        <dbReference type="Proteomes" id="UP000826195"/>
    </source>
</evidence>
<keyword evidence="2" id="KW-1185">Reference proteome</keyword>